<keyword evidence="2 10" id="KW-0808">Transferase</keyword>
<dbReference type="GO" id="GO:0005829">
    <property type="term" value="C:cytosol"/>
    <property type="evidence" value="ECO:0007669"/>
    <property type="project" value="TreeGrafter"/>
</dbReference>
<feature type="binding site" evidence="10">
    <location>
        <begin position="28"/>
        <end position="32"/>
    </location>
    <ligand>
        <name>substrate</name>
    </ligand>
</feature>
<comment type="caution">
    <text evidence="10">Lacks conserved residue(s) required for the propagation of feature annotation.</text>
</comment>
<proteinExistence type="inferred from homology"/>
<dbReference type="InterPro" id="IPR002173">
    <property type="entry name" value="Carboh/pur_kinase_PfkB_CS"/>
</dbReference>
<feature type="binding site" evidence="10">
    <location>
        <position position="262"/>
    </location>
    <ligand>
        <name>K(+)</name>
        <dbReference type="ChEBI" id="CHEBI:29103"/>
    </ligand>
</feature>
<dbReference type="Gene3D" id="3.40.1190.20">
    <property type="match status" value="1"/>
</dbReference>
<dbReference type="InterPro" id="IPR011877">
    <property type="entry name" value="Ribokinase"/>
</dbReference>
<dbReference type="PROSITE" id="PS00584">
    <property type="entry name" value="PFKB_KINASES_2"/>
    <property type="match status" value="1"/>
</dbReference>
<dbReference type="EC" id="2.7.1.229" evidence="10"/>
<dbReference type="GO" id="GO:0019303">
    <property type="term" value="P:D-ribose catabolic process"/>
    <property type="evidence" value="ECO:0007669"/>
    <property type="project" value="UniProtKB-UniPathway"/>
</dbReference>
<feature type="binding site" evidence="10">
    <location>
        <position position="127"/>
    </location>
    <ligand>
        <name>substrate</name>
    </ligand>
</feature>
<evidence type="ECO:0000256" key="6">
    <source>
        <dbReference type="ARBA" id="ARBA00022840"/>
    </source>
</evidence>
<keyword evidence="10" id="KW-0963">Cytoplasm</keyword>
<comment type="similarity">
    <text evidence="10">Belongs to the carbohydrate kinase PfkB family. Deoxyribokinase subfamily.</text>
</comment>
<dbReference type="OrthoDB" id="9775849at2"/>
<feature type="binding site" evidence="10">
    <location>
        <begin position="197"/>
        <end position="202"/>
    </location>
    <ligand>
        <name>ATP</name>
        <dbReference type="ChEBI" id="CHEBI:30616"/>
    </ligand>
</feature>
<evidence type="ECO:0000313" key="13">
    <source>
        <dbReference type="Proteomes" id="UP000093482"/>
    </source>
</evidence>
<comment type="cofactor">
    <cofactor evidence="10">
        <name>Mg(2+)</name>
        <dbReference type="ChEBI" id="CHEBI:18420"/>
    </cofactor>
</comment>
<dbReference type="PANTHER" id="PTHR10584">
    <property type="entry name" value="SUGAR KINASE"/>
    <property type="match status" value="1"/>
</dbReference>
<feature type="binding site" evidence="10">
    <location>
        <position position="264"/>
    </location>
    <ligand>
        <name>K(+)</name>
        <dbReference type="ChEBI" id="CHEBI:29103"/>
    </ligand>
</feature>
<feature type="binding site" evidence="10">
    <location>
        <position position="171"/>
    </location>
    <ligand>
        <name>ATP</name>
        <dbReference type="ChEBI" id="CHEBI:30616"/>
    </ligand>
</feature>
<dbReference type="AlphaFoldDB" id="A0A1C0YD78"/>
<evidence type="ECO:0000256" key="10">
    <source>
        <dbReference type="HAMAP-Rule" id="MF_01987"/>
    </source>
</evidence>
<dbReference type="PRINTS" id="PR00990">
    <property type="entry name" value="RIBOKINASE"/>
</dbReference>
<comment type="catalytic activity">
    <reaction evidence="10">
        <text>2-deoxy-D-ribose + ATP = 2-deoxy-D-ribose 5-phosphate + ADP + H(+)</text>
        <dbReference type="Rhea" id="RHEA:30871"/>
        <dbReference type="ChEBI" id="CHEBI:15378"/>
        <dbReference type="ChEBI" id="CHEBI:30616"/>
        <dbReference type="ChEBI" id="CHEBI:62877"/>
        <dbReference type="ChEBI" id="CHEBI:90761"/>
        <dbReference type="ChEBI" id="CHEBI:456216"/>
        <dbReference type="EC" id="2.7.1.229"/>
    </reaction>
</comment>
<feature type="binding site" evidence="10">
    <location>
        <position position="229"/>
    </location>
    <ligand>
        <name>substrate</name>
    </ligand>
</feature>
<evidence type="ECO:0000256" key="9">
    <source>
        <dbReference type="ARBA" id="ARBA00023277"/>
    </source>
</evidence>
<dbReference type="InterPro" id="IPR011611">
    <property type="entry name" value="PfkB_dom"/>
</dbReference>
<keyword evidence="5 10" id="KW-0418">Kinase</keyword>
<feature type="active site" description="Proton acceptor" evidence="10">
    <location>
        <position position="229"/>
    </location>
</feature>
<dbReference type="SUPFAM" id="SSF53613">
    <property type="entry name" value="Ribokinase-like"/>
    <property type="match status" value="1"/>
</dbReference>
<keyword evidence="9 10" id="KW-0119">Carbohydrate metabolism</keyword>
<sequence length="275" mass="29147">MDLVLHTNVLPKQGETVFGQRFTTSPGGKGANQAVAASRLSGNVQMIGAVGADAFGRELREQLIHNGVQTDALLEVDAETGIALIQLHDGDNRITVVSGANYAIDVAHILRFKHIIENAALVVLQLELRVELTEWVLHQCGAANVPVLFNPAPATHFQHEWLPYITYMTPNETECAAIFRQTPEEAAIAHPKKVIVTCGGDGALFADDNGLHGVVAPTVDVVDTTGAGDTFNGALAVALVERKPLAQAVPFAVQAASKAVQKLGAQEGMPMRAAL</sequence>
<keyword evidence="8 10" id="KW-0630">Potassium</keyword>
<comment type="similarity">
    <text evidence="1">Belongs to the carbohydrate kinase pfkB family.</text>
</comment>
<dbReference type="GO" id="GO:0005524">
    <property type="term" value="F:ATP binding"/>
    <property type="evidence" value="ECO:0007669"/>
    <property type="project" value="UniProtKB-UniRule"/>
</dbReference>
<keyword evidence="4 10" id="KW-0547">Nucleotide-binding</keyword>
<feature type="binding site" evidence="10">
    <location>
        <position position="225"/>
    </location>
    <ligand>
        <name>K(+)</name>
        <dbReference type="ChEBI" id="CHEBI:29103"/>
    </ligand>
</feature>
<keyword evidence="3 10" id="KW-0479">Metal-binding</keyword>
<evidence type="ECO:0000256" key="2">
    <source>
        <dbReference type="ARBA" id="ARBA00022679"/>
    </source>
</evidence>
<feature type="binding site" evidence="10">
    <location>
        <position position="259"/>
    </location>
    <ligand>
        <name>K(+)</name>
        <dbReference type="ChEBI" id="CHEBI:29103"/>
    </ligand>
</feature>
<evidence type="ECO:0000259" key="11">
    <source>
        <dbReference type="Pfam" id="PF00294"/>
    </source>
</evidence>
<dbReference type="HAMAP" id="MF_01987">
    <property type="entry name" value="Ribokinase"/>
    <property type="match status" value="1"/>
</dbReference>
<dbReference type="PANTHER" id="PTHR10584:SF166">
    <property type="entry name" value="RIBOKINASE"/>
    <property type="match status" value="1"/>
</dbReference>
<gene>
    <name evidence="10" type="primary">deoK</name>
    <name evidence="12" type="ORF">A6K76_15310</name>
</gene>
<dbReference type="Pfam" id="PF00294">
    <property type="entry name" value="PfkB"/>
    <property type="match status" value="1"/>
</dbReference>
<evidence type="ECO:0000256" key="3">
    <source>
        <dbReference type="ARBA" id="ARBA00022723"/>
    </source>
</evidence>
<comment type="subunit">
    <text evidence="10">Homodimer.</text>
</comment>
<evidence type="ECO:0000313" key="12">
    <source>
        <dbReference type="EMBL" id="OCS85101.1"/>
    </source>
</evidence>
<evidence type="ECO:0000256" key="7">
    <source>
        <dbReference type="ARBA" id="ARBA00022842"/>
    </source>
</evidence>
<feature type="binding site" evidence="10">
    <location>
        <begin position="228"/>
        <end position="229"/>
    </location>
    <ligand>
        <name>ATP</name>
        <dbReference type="ChEBI" id="CHEBI:30616"/>
    </ligand>
</feature>
<organism evidence="12 13">
    <name type="scientific">Caryophanon latum</name>
    <dbReference type="NCBI Taxonomy" id="33977"/>
    <lineage>
        <taxon>Bacteria</taxon>
        <taxon>Bacillati</taxon>
        <taxon>Bacillota</taxon>
        <taxon>Bacilli</taxon>
        <taxon>Bacillales</taxon>
        <taxon>Caryophanaceae</taxon>
        <taxon>Caryophanon</taxon>
    </lineage>
</organism>
<evidence type="ECO:0000256" key="8">
    <source>
        <dbReference type="ARBA" id="ARBA00022958"/>
    </source>
</evidence>
<dbReference type="GO" id="GO:0004747">
    <property type="term" value="F:ribokinase activity"/>
    <property type="evidence" value="ECO:0007669"/>
    <property type="project" value="InterPro"/>
</dbReference>
<evidence type="ECO:0000256" key="4">
    <source>
        <dbReference type="ARBA" id="ARBA00022741"/>
    </source>
</evidence>
<dbReference type="GO" id="GO:0046872">
    <property type="term" value="F:metal ion binding"/>
    <property type="evidence" value="ECO:0007669"/>
    <property type="project" value="UniProtKB-KW"/>
</dbReference>
<dbReference type="EMBL" id="MATO01000069">
    <property type="protein sequence ID" value="OCS85101.1"/>
    <property type="molecule type" value="Genomic_DNA"/>
</dbReference>
<feature type="binding site" evidence="10">
    <location>
        <position position="223"/>
    </location>
    <ligand>
        <name>K(+)</name>
        <dbReference type="ChEBI" id="CHEBI:29103"/>
    </ligand>
</feature>
<evidence type="ECO:0000256" key="1">
    <source>
        <dbReference type="ARBA" id="ARBA00005380"/>
    </source>
</evidence>
<dbReference type="CDD" id="cd01174">
    <property type="entry name" value="ribokinase"/>
    <property type="match status" value="1"/>
</dbReference>
<keyword evidence="13" id="KW-1185">Reference proteome</keyword>
<feature type="site" description="Important for substrate specificity" evidence="10">
    <location>
        <position position="1"/>
    </location>
</feature>
<name>A0A1C0YD78_9BACL</name>
<keyword evidence="7 10" id="KW-0460">Magnesium</keyword>
<dbReference type="InterPro" id="IPR002139">
    <property type="entry name" value="Ribo/fructo_kinase"/>
</dbReference>
<dbReference type="Proteomes" id="UP000093482">
    <property type="component" value="Unassembled WGS sequence"/>
</dbReference>
<comment type="caution">
    <text evidence="12">The sequence shown here is derived from an EMBL/GenBank/DDBJ whole genome shotgun (WGS) entry which is preliminary data.</text>
</comment>
<accession>A0A1C0YD78</accession>
<protein>
    <recommendedName>
        <fullName evidence="10">Deoxyribokinase</fullName>
        <shortName evidence="10">dRK</shortName>
        <ecNumber evidence="10">2.7.1.229</ecNumber>
    </recommendedName>
    <alternativeName>
        <fullName evidence="10">ATP:2-deoxy-D-ribose 5-phosphotransferase</fullName>
    </alternativeName>
</protein>
<dbReference type="UniPathway" id="UPA00916">
    <property type="reaction ID" value="UER00889"/>
</dbReference>
<reference evidence="12 13" key="1">
    <citation type="submission" date="2016-07" db="EMBL/GenBank/DDBJ databases">
        <title>Caryophanon latum genome sequencing.</title>
        <authorList>
            <person name="Verma A."/>
            <person name="Pal Y."/>
            <person name="Krishnamurthi S."/>
        </authorList>
    </citation>
    <scope>NUCLEOTIDE SEQUENCE [LARGE SCALE GENOMIC DNA]</scope>
    <source>
        <strain evidence="12 13">DSM 14151</strain>
    </source>
</reference>
<feature type="domain" description="Carbohydrate kinase PfkB" evidence="11">
    <location>
        <begin position="10"/>
        <end position="270"/>
    </location>
</feature>
<evidence type="ECO:0000256" key="5">
    <source>
        <dbReference type="ARBA" id="ARBA00022777"/>
    </source>
</evidence>
<comment type="subcellular location">
    <subcellularLocation>
        <location evidence="10">Cytoplasm</location>
    </subcellularLocation>
</comment>
<comment type="function">
    <text evidence="10">Catalyzes the ATP-dependent phosphorylation of 2-deoxy-D-ribose to 2-deoxy-D-ribose 5-phosphate (dRib-5P), allowing the use of deoxyribose as the sole carbon source.</text>
</comment>
<dbReference type="InterPro" id="IPR029056">
    <property type="entry name" value="Ribokinase-like"/>
</dbReference>
<keyword evidence="6 10" id="KW-0067">ATP-binding</keyword>